<protein>
    <submittedName>
        <fullName evidence="1">Uncharacterized protein</fullName>
    </submittedName>
</protein>
<dbReference type="EMBL" id="BJWL01000013">
    <property type="protein sequence ID" value="GFY99948.1"/>
    <property type="molecule type" value="Genomic_DNA"/>
</dbReference>
<dbReference type="PANTHER" id="PTHR36030:SF1">
    <property type="entry name" value="CALMODULIN-BINDING DOMAIN-CONTAINING PROTEIN"/>
    <property type="match status" value="1"/>
</dbReference>
<dbReference type="AlphaFoldDB" id="A0A7J0FMJ4"/>
<comment type="caution">
    <text evidence="1">The sequence shown here is derived from an EMBL/GenBank/DDBJ whole genome shotgun (WGS) entry which is preliminary data.</text>
</comment>
<keyword evidence="2" id="KW-1185">Reference proteome</keyword>
<name>A0A7J0FMJ4_9ERIC</name>
<evidence type="ECO:0000313" key="1">
    <source>
        <dbReference type="EMBL" id="GFY99948.1"/>
    </source>
</evidence>
<evidence type="ECO:0000313" key="2">
    <source>
        <dbReference type="Proteomes" id="UP000585474"/>
    </source>
</evidence>
<proteinExistence type="predicted"/>
<reference evidence="1 2" key="1">
    <citation type="submission" date="2019-07" db="EMBL/GenBank/DDBJ databases">
        <title>De Novo Assembly of kiwifruit Actinidia rufa.</title>
        <authorList>
            <person name="Sugita-Konishi S."/>
            <person name="Sato K."/>
            <person name="Mori E."/>
            <person name="Abe Y."/>
            <person name="Kisaki G."/>
            <person name="Hamano K."/>
            <person name="Suezawa K."/>
            <person name="Otani M."/>
            <person name="Fukuda T."/>
            <person name="Manabe T."/>
            <person name="Gomi K."/>
            <person name="Tabuchi M."/>
            <person name="Akimitsu K."/>
            <person name="Kataoka I."/>
        </authorList>
    </citation>
    <scope>NUCLEOTIDE SEQUENCE [LARGE SCALE GENOMIC DNA]</scope>
    <source>
        <strain evidence="2">cv. Fuchu</strain>
    </source>
</reference>
<accession>A0A7J0FMJ4</accession>
<dbReference type="OrthoDB" id="911847at2759"/>
<dbReference type="PANTHER" id="PTHR36030">
    <property type="entry name" value="CALMODULIN-BINDING DOMAIN-CONTAINING PROTEIN"/>
    <property type="match status" value="1"/>
</dbReference>
<organism evidence="1 2">
    <name type="scientific">Actinidia rufa</name>
    <dbReference type="NCBI Taxonomy" id="165716"/>
    <lineage>
        <taxon>Eukaryota</taxon>
        <taxon>Viridiplantae</taxon>
        <taxon>Streptophyta</taxon>
        <taxon>Embryophyta</taxon>
        <taxon>Tracheophyta</taxon>
        <taxon>Spermatophyta</taxon>
        <taxon>Magnoliopsida</taxon>
        <taxon>eudicotyledons</taxon>
        <taxon>Gunneridae</taxon>
        <taxon>Pentapetalae</taxon>
        <taxon>asterids</taxon>
        <taxon>Ericales</taxon>
        <taxon>Actinidiaceae</taxon>
        <taxon>Actinidia</taxon>
    </lineage>
</organism>
<sequence>MESHKRGGFMKSKIVVPFYRAAKPFENLVNLAPSSECFVTGHGYANPSPDKASLSQMNSFCGYDGYVHGPNGGGGDKNVDTKATSYISYVKQRMKLERVDYD</sequence>
<dbReference type="Proteomes" id="UP000585474">
    <property type="component" value="Unassembled WGS sequence"/>
</dbReference>
<gene>
    <name evidence="1" type="ORF">Acr_13g0013480</name>
</gene>